<sequence>MKTFHEKYIDQNTTLAGPVVQQHFAHSTLSSMVESPRLTGSPAKAFTCVHCDMLTQDKSVIYSDTVTQHHGHSATPQRPPSSISCSTHQVLSRNNITKSWREGGGGASCGAAWRGTLDAPKTLPAEADWYNRKTDVLVAVHRHAVNLPESSADPLVDRQVCVGQPVR</sequence>
<keyword evidence="2" id="KW-1185">Reference proteome</keyword>
<comment type="caution">
    <text evidence="1">The sequence shown here is derived from an EMBL/GenBank/DDBJ whole genome shotgun (WGS) entry which is preliminary data.</text>
</comment>
<evidence type="ECO:0000313" key="2">
    <source>
        <dbReference type="Proteomes" id="UP000324222"/>
    </source>
</evidence>
<protein>
    <submittedName>
        <fullName evidence="1">Uncharacterized protein</fullName>
    </submittedName>
</protein>
<gene>
    <name evidence="1" type="ORF">E2C01_043843</name>
</gene>
<accession>A0A5B7G0L6</accession>
<dbReference type="Proteomes" id="UP000324222">
    <property type="component" value="Unassembled WGS sequence"/>
</dbReference>
<proteinExistence type="predicted"/>
<reference evidence="1 2" key="1">
    <citation type="submission" date="2019-05" db="EMBL/GenBank/DDBJ databases">
        <title>Another draft genome of Portunus trituberculatus and its Hox gene families provides insights of decapod evolution.</title>
        <authorList>
            <person name="Jeong J.-H."/>
            <person name="Song I."/>
            <person name="Kim S."/>
            <person name="Choi T."/>
            <person name="Kim D."/>
            <person name="Ryu S."/>
            <person name="Kim W."/>
        </authorList>
    </citation>
    <scope>NUCLEOTIDE SEQUENCE [LARGE SCALE GENOMIC DNA]</scope>
    <source>
        <tissue evidence="1">Muscle</tissue>
    </source>
</reference>
<dbReference type="EMBL" id="VSRR010009237">
    <property type="protein sequence ID" value="MPC50024.1"/>
    <property type="molecule type" value="Genomic_DNA"/>
</dbReference>
<dbReference type="AlphaFoldDB" id="A0A5B7G0L6"/>
<evidence type="ECO:0000313" key="1">
    <source>
        <dbReference type="EMBL" id="MPC50024.1"/>
    </source>
</evidence>
<name>A0A5B7G0L6_PORTR</name>
<organism evidence="1 2">
    <name type="scientific">Portunus trituberculatus</name>
    <name type="common">Swimming crab</name>
    <name type="synonym">Neptunus trituberculatus</name>
    <dbReference type="NCBI Taxonomy" id="210409"/>
    <lineage>
        <taxon>Eukaryota</taxon>
        <taxon>Metazoa</taxon>
        <taxon>Ecdysozoa</taxon>
        <taxon>Arthropoda</taxon>
        <taxon>Crustacea</taxon>
        <taxon>Multicrustacea</taxon>
        <taxon>Malacostraca</taxon>
        <taxon>Eumalacostraca</taxon>
        <taxon>Eucarida</taxon>
        <taxon>Decapoda</taxon>
        <taxon>Pleocyemata</taxon>
        <taxon>Brachyura</taxon>
        <taxon>Eubrachyura</taxon>
        <taxon>Portunoidea</taxon>
        <taxon>Portunidae</taxon>
        <taxon>Portuninae</taxon>
        <taxon>Portunus</taxon>
    </lineage>
</organism>